<evidence type="ECO:0000313" key="5">
    <source>
        <dbReference type="EMBL" id="KAA5609992.1"/>
    </source>
</evidence>
<comment type="caution">
    <text evidence="5">The sequence shown here is derived from an EMBL/GenBank/DDBJ whole genome shotgun (WGS) entry which is preliminary data.</text>
</comment>
<keyword evidence="4" id="KW-1133">Transmembrane helix</keyword>
<accession>A0A5M6IP08</accession>
<evidence type="ECO:0000256" key="3">
    <source>
        <dbReference type="SAM" id="MobiDB-lite"/>
    </source>
</evidence>
<dbReference type="EMBL" id="VWPK01000040">
    <property type="protein sequence ID" value="KAA5609992.1"/>
    <property type="molecule type" value="Genomic_DNA"/>
</dbReference>
<feature type="region of interest" description="Disordered" evidence="3">
    <location>
        <begin position="241"/>
        <end position="313"/>
    </location>
</feature>
<dbReference type="PANTHER" id="PTHR42749">
    <property type="entry name" value="CELL SHAPE-DETERMINING PROTEIN MREB"/>
    <property type="match status" value="1"/>
</dbReference>
<keyword evidence="1" id="KW-0547">Nucleotide-binding</keyword>
<dbReference type="CDD" id="cd10170">
    <property type="entry name" value="ASKHA_NBD_HSP70"/>
    <property type="match status" value="1"/>
</dbReference>
<proteinExistence type="predicted"/>
<evidence type="ECO:0000256" key="2">
    <source>
        <dbReference type="ARBA" id="ARBA00022840"/>
    </source>
</evidence>
<keyword evidence="2" id="KW-0067">ATP-binding</keyword>
<evidence type="ECO:0000256" key="4">
    <source>
        <dbReference type="SAM" id="Phobius"/>
    </source>
</evidence>
<dbReference type="GO" id="GO:0140662">
    <property type="term" value="F:ATP-dependent protein folding chaperone"/>
    <property type="evidence" value="ECO:0007669"/>
    <property type="project" value="InterPro"/>
</dbReference>
<evidence type="ECO:0000256" key="1">
    <source>
        <dbReference type="ARBA" id="ARBA00022741"/>
    </source>
</evidence>
<dbReference type="Proteomes" id="UP000325255">
    <property type="component" value="Unassembled WGS sequence"/>
</dbReference>
<keyword evidence="6" id="KW-1185">Reference proteome</keyword>
<dbReference type="InterPro" id="IPR013126">
    <property type="entry name" value="Hsp_70_fam"/>
</dbReference>
<keyword evidence="4" id="KW-0812">Transmembrane</keyword>
<feature type="compositionally biased region" description="Low complexity" evidence="3">
    <location>
        <begin position="151"/>
        <end position="162"/>
    </location>
</feature>
<feature type="compositionally biased region" description="Basic residues" evidence="3">
    <location>
        <begin position="257"/>
        <end position="268"/>
    </location>
</feature>
<dbReference type="Gene3D" id="3.30.420.40">
    <property type="match status" value="2"/>
</dbReference>
<feature type="compositionally biased region" description="Basic residues" evidence="3">
    <location>
        <begin position="95"/>
        <end position="114"/>
    </location>
</feature>
<feature type="region of interest" description="Disordered" evidence="3">
    <location>
        <begin position="1"/>
        <end position="223"/>
    </location>
</feature>
<dbReference type="PANTHER" id="PTHR42749:SF1">
    <property type="entry name" value="CELL SHAPE-DETERMINING PROTEIN MREB"/>
    <property type="match status" value="1"/>
</dbReference>
<feature type="compositionally biased region" description="Low complexity" evidence="3">
    <location>
        <begin position="52"/>
        <end position="68"/>
    </location>
</feature>
<dbReference type="AlphaFoldDB" id="A0A5M6IP08"/>
<name>A0A5M6IP08_9PROT</name>
<organism evidence="5 6">
    <name type="scientific">Rhodovastum atsumiense</name>
    <dbReference type="NCBI Taxonomy" id="504468"/>
    <lineage>
        <taxon>Bacteria</taxon>
        <taxon>Pseudomonadati</taxon>
        <taxon>Pseudomonadota</taxon>
        <taxon>Alphaproteobacteria</taxon>
        <taxon>Acetobacterales</taxon>
        <taxon>Acetobacteraceae</taxon>
        <taxon>Rhodovastum</taxon>
    </lineage>
</organism>
<feature type="transmembrane region" description="Helical" evidence="4">
    <location>
        <begin position="895"/>
        <end position="916"/>
    </location>
</feature>
<keyword evidence="4" id="KW-0472">Membrane</keyword>
<gene>
    <name evidence="5" type="ORF">F1189_21590</name>
</gene>
<dbReference type="GO" id="GO:0005524">
    <property type="term" value="F:ATP binding"/>
    <property type="evidence" value="ECO:0007669"/>
    <property type="project" value="UniProtKB-KW"/>
</dbReference>
<feature type="compositionally biased region" description="Low complexity" evidence="3">
    <location>
        <begin position="178"/>
        <end position="188"/>
    </location>
</feature>
<evidence type="ECO:0000313" key="6">
    <source>
        <dbReference type="Proteomes" id="UP000325255"/>
    </source>
</evidence>
<dbReference type="Gene3D" id="3.90.640.10">
    <property type="entry name" value="Actin, Chain A, domain 4"/>
    <property type="match status" value="1"/>
</dbReference>
<dbReference type="OrthoDB" id="9807934at2"/>
<dbReference type="InterPro" id="IPR043129">
    <property type="entry name" value="ATPase_NBD"/>
</dbReference>
<feature type="compositionally biased region" description="Gly residues" evidence="3">
    <location>
        <begin position="28"/>
        <end position="43"/>
    </location>
</feature>
<dbReference type="Pfam" id="PF00012">
    <property type="entry name" value="HSP70"/>
    <property type="match status" value="1"/>
</dbReference>
<reference evidence="5 6" key="1">
    <citation type="submission" date="2019-09" db="EMBL/GenBank/DDBJ databases">
        <title>Genome sequence of Rhodovastum atsumiense, a diverse member of the Acetobacteraceae family of non-sulfur purple photosynthetic bacteria.</title>
        <authorList>
            <person name="Meyer T."/>
            <person name="Kyndt J."/>
        </authorList>
    </citation>
    <scope>NUCLEOTIDE SEQUENCE [LARGE SCALE GENOMIC DNA]</scope>
    <source>
        <strain evidence="5 6">DSM 21279</strain>
    </source>
</reference>
<sequence length="1014" mass="107595">MLAQHRCRHGPGGGGNPGGPASPDAAHGAGGAGRGRGIGLGGSGRRRRRPGRAAGLAADLDLAGQPGDRAVHRRDPRRLPGGPGAGDAAGASRPGRGRALRGHALRRGHGRGRRVAGDPGPVHRPVPLRHVAGGRPVAADPAAEADDAAPRRPIAAGGRVAASRPHPSGRPGAGRVLGTPGPVVAAAARRPERDRGPDRRGLARHFPPAHGMAARQARQRARRRLRGAVPALRGGRLRMALRPARPALHGGAGRNLRQLRSHRPRTARAHAPGGDRAPGADHPEGRGPPGLKPTSLTPPPPRQTGRHRNVRTEPFMPTYLGIDFGTSNSHVAYCHDPGEGPLTALPIRLGGATSVATCVLWHCPPGAPPAVVAFGTVAVETWSQFEPQDRAQHRIAYGFKPDIGRSARARADAVAFLGKLQEASVAVQPAAVRDGLVVIGVPAEIDQEHRDQTGEIAREAGFGKAICVDEPLGALAYHLNNGSISPAEARGGVVVVDFGGGTMDLALVDAEQGLRAPWGDPVLGGRLFDDLFYQWIQDQNGAFEVDEREAMAVWQKECRELKESFSRRWSMLGDGMADFRYRIDVGESRKTLRNASVAEFIARARGYRPSALALRYFQEFGLPAPLASGRPIDLLDWIRRTLEHEGQDEAVRGETMQGRFSKVILTGGSSEWPFMRDLAARAFGVDPRSGILRSDDPEATVGAGLALYNALRARHQARRAGIAAAAPPAREEFAAAVSVRLDRFADDVAQATVAAIMPRIEEVFRTWYHQGGTLTAVEQETTRICTEFEPEAVRLVETTWRMLDTDLLRFLRDHLLDFLQTHEIRRDVARYIPDSITAVSLIGVGGSAGDRIAAELGGFAADMATFAAGIGTFIIAAIHLHVVVLLAIAHPVLAVVAGLGTLAAWLGFSTAVGSAIESTVRNHDFNLASRSILHIAMSESAFIRKLAEGRAAAQRELSHKIMEGLEGRGEGKDGIVKAAAAAFDAVVAQAIADLGVLEQLAPGGAPRMAELAPG</sequence>
<feature type="transmembrane region" description="Helical" evidence="4">
    <location>
        <begin position="866"/>
        <end position="888"/>
    </location>
</feature>
<feature type="compositionally biased region" description="Basic and acidic residues" evidence="3">
    <location>
        <begin position="189"/>
        <end position="201"/>
    </location>
</feature>
<dbReference type="SUPFAM" id="SSF53067">
    <property type="entry name" value="Actin-like ATPase domain"/>
    <property type="match status" value="2"/>
</dbReference>
<protein>
    <submittedName>
        <fullName evidence="5">Hsp70 family protein</fullName>
    </submittedName>
</protein>